<name>A0A1E5KSG6_9ENTE</name>
<dbReference type="SUPFAM" id="SSF53187">
    <property type="entry name" value="Zn-dependent exopeptidases"/>
    <property type="match status" value="1"/>
</dbReference>
<comment type="catalytic activity">
    <reaction evidence="14">
        <text>N-succinyl-(2S,6S)-2,6-diaminopimelate + H2O = (2S,6S)-2,6-diaminopimelate + succinate</text>
        <dbReference type="Rhea" id="RHEA:22608"/>
        <dbReference type="ChEBI" id="CHEBI:15377"/>
        <dbReference type="ChEBI" id="CHEBI:30031"/>
        <dbReference type="ChEBI" id="CHEBI:57609"/>
        <dbReference type="ChEBI" id="CHEBI:58087"/>
        <dbReference type="EC" id="3.5.1.18"/>
    </reaction>
</comment>
<keyword evidence="12" id="KW-0457">Lysine biosynthesis</keyword>
<dbReference type="Gene3D" id="3.30.70.360">
    <property type="match status" value="1"/>
</dbReference>
<dbReference type="InterPro" id="IPR002933">
    <property type="entry name" value="Peptidase_M20"/>
</dbReference>
<dbReference type="PANTHER" id="PTHR43808:SF8">
    <property type="entry name" value="PEPTIDASE M20 DIMERISATION DOMAIN-CONTAINING PROTEIN"/>
    <property type="match status" value="1"/>
</dbReference>
<comment type="cofactor">
    <cofactor evidence="2">
        <name>Zn(2+)</name>
        <dbReference type="ChEBI" id="CHEBI:29105"/>
    </cofactor>
</comment>
<evidence type="ECO:0000256" key="12">
    <source>
        <dbReference type="ARBA" id="ARBA00023154"/>
    </source>
</evidence>
<dbReference type="InterPro" id="IPR010182">
    <property type="entry name" value="ArgE/DapE"/>
</dbReference>
<feature type="domain" description="Peptidase M20 dimerisation" evidence="15">
    <location>
        <begin position="171"/>
        <end position="279"/>
    </location>
</feature>
<evidence type="ECO:0000256" key="6">
    <source>
        <dbReference type="ARBA" id="ARBA00016853"/>
    </source>
</evidence>
<comment type="similarity">
    <text evidence="4">Belongs to the peptidase M20A family.</text>
</comment>
<keyword evidence="9" id="KW-0378">Hydrolase</keyword>
<evidence type="ECO:0000256" key="1">
    <source>
        <dbReference type="ARBA" id="ARBA00001941"/>
    </source>
</evidence>
<dbReference type="AlphaFoldDB" id="A0A1E5KSG6"/>
<dbReference type="EMBL" id="MIEK01000081">
    <property type="protein sequence ID" value="OEH80718.1"/>
    <property type="molecule type" value="Genomic_DNA"/>
</dbReference>
<reference evidence="16 17" key="1">
    <citation type="submission" date="2016-09" db="EMBL/GenBank/DDBJ databases">
        <authorList>
            <person name="Capua I."/>
            <person name="De Benedictis P."/>
            <person name="Joannis T."/>
            <person name="Lombin L.H."/>
            <person name="Cattoli G."/>
        </authorList>
    </citation>
    <scope>NUCLEOTIDE SEQUENCE [LARGE SCALE GENOMIC DNA]</scope>
    <source>
        <strain evidence="16 17">LMG 25899</strain>
    </source>
</reference>
<dbReference type="EC" id="3.5.1.18" evidence="5"/>
<evidence type="ECO:0000256" key="13">
    <source>
        <dbReference type="ARBA" id="ARBA00023285"/>
    </source>
</evidence>
<evidence type="ECO:0000256" key="9">
    <source>
        <dbReference type="ARBA" id="ARBA00022801"/>
    </source>
</evidence>
<keyword evidence="7" id="KW-0028">Amino-acid biosynthesis</keyword>
<dbReference type="InterPro" id="IPR011650">
    <property type="entry name" value="Peptidase_M20_dimer"/>
</dbReference>
<keyword evidence="13" id="KW-0170">Cobalt</keyword>
<dbReference type="OrthoDB" id="9792335at2"/>
<dbReference type="RefSeq" id="WP_069700236.1">
    <property type="nucleotide sequence ID" value="NZ_JAGGMA010000001.1"/>
</dbReference>
<dbReference type="GO" id="GO:0046872">
    <property type="term" value="F:metal ion binding"/>
    <property type="evidence" value="ECO:0007669"/>
    <property type="project" value="UniProtKB-KW"/>
</dbReference>
<comment type="cofactor">
    <cofactor evidence="1">
        <name>Co(2+)</name>
        <dbReference type="ChEBI" id="CHEBI:48828"/>
    </cofactor>
</comment>
<dbReference type="NCBIfam" id="NF006365">
    <property type="entry name" value="PRK08588.1"/>
    <property type="match status" value="1"/>
</dbReference>
<dbReference type="UniPathway" id="UPA00034">
    <property type="reaction ID" value="UER00021"/>
</dbReference>
<evidence type="ECO:0000256" key="7">
    <source>
        <dbReference type="ARBA" id="ARBA00022605"/>
    </source>
</evidence>
<evidence type="ECO:0000256" key="3">
    <source>
        <dbReference type="ARBA" id="ARBA00005130"/>
    </source>
</evidence>
<proteinExistence type="inferred from homology"/>
<protein>
    <recommendedName>
        <fullName evidence="6">Probable succinyl-diaminopimelate desuccinylase</fullName>
        <ecNumber evidence="5">3.5.1.18</ecNumber>
    </recommendedName>
</protein>
<dbReference type="SUPFAM" id="SSF55031">
    <property type="entry name" value="Bacterial exopeptidase dimerisation domain"/>
    <property type="match status" value="1"/>
</dbReference>
<keyword evidence="8" id="KW-0479">Metal-binding</keyword>
<dbReference type="PROSITE" id="PS00759">
    <property type="entry name" value="ARGE_DAPE_CPG2_2"/>
    <property type="match status" value="1"/>
</dbReference>
<dbReference type="Pfam" id="PF07687">
    <property type="entry name" value="M20_dimer"/>
    <property type="match status" value="1"/>
</dbReference>
<organism evidence="16 17">
    <name type="scientific">Enterococcus rivorum</name>
    <dbReference type="NCBI Taxonomy" id="762845"/>
    <lineage>
        <taxon>Bacteria</taxon>
        <taxon>Bacillati</taxon>
        <taxon>Bacillota</taxon>
        <taxon>Bacilli</taxon>
        <taxon>Lactobacillales</taxon>
        <taxon>Enterococcaceae</taxon>
        <taxon>Enterococcus</taxon>
    </lineage>
</organism>
<evidence type="ECO:0000256" key="11">
    <source>
        <dbReference type="ARBA" id="ARBA00022915"/>
    </source>
</evidence>
<keyword evidence="17" id="KW-1185">Reference proteome</keyword>
<evidence type="ECO:0000256" key="8">
    <source>
        <dbReference type="ARBA" id="ARBA00022723"/>
    </source>
</evidence>
<dbReference type="Pfam" id="PF01546">
    <property type="entry name" value="Peptidase_M20"/>
    <property type="match status" value="1"/>
</dbReference>
<dbReference type="GO" id="GO:0019877">
    <property type="term" value="P:diaminopimelate biosynthetic process"/>
    <property type="evidence" value="ECO:0007669"/>
    <property type="project" value="UniProtKB-KW"/>
</dbReference>
<dbReference type="STRING" id="762845.BCR26_06855"/>
<dbReference type="GO" id="GO:0009014">
    <property type="term" value="F:succinyl-diaminopimelate desuccinylase activity"/>
    <property type="evidence" value="ECO:0007669"/>
    <property type="project" value="UniProtKB-EC"/>
</dbReference>
<evidence type="ECO:0000256" key="5">
    <source>
        <dbReference type="ARBA" id="ARBA00011921"/>
    </source>
</evidence>
<dbReference type="InterPro" id="IPR050072">
    <property type="entry name" value="Peptidase_M20A"/>
</dbReference>
<evidence type="ECO:0000256" key="2">
    <source>
        <dbReference type="ARBA" id="ARBA00001947"/>
    </source>
</evidence>
<dbReference type="GO" id="GO:0009089">
    <property type="term" value="P:lysine biosynthetic process via diaminopimelate"/>
    <property type="evidence" value="ECO:0007669"/>
    <property type="project" value="UniProtKB-UniPathway"/>
</dbReference>
<evidence type="ECO:0000313" key="16">
    <source>
        <dbReference type="EMBL" id="OEH80718.1"/>
    </source>
</evidence>
<comment type="pathway">
    <text evidence="3">Amino-acid biosynthesis; L-lysine biosynthesis via DAP pathway; LL-2,6-diaminopimelate from (S)-tetrahydrodipicolinate (succinylase route): step 3/3.</text>
</comment>
<keyword evidence="10" id="KW-0862">Zinc</keyword>
<dbReference type="InterPro" id="IPR001261">
    <property type="entry name" value="ArgE/DapE_CS"/>
</dbReference>
<evidence type="ECO:0000256" key="10">
    <source>
        <dbReference type="ARBA" id="ARBA00022833"/>
    </source>
</evidence>
<keyword evidence="11" id="KW-0220">Diaminopimelate biosynthesis</keyword>
<dbReference type="CDD" id="cd08659">
    <property type="entry name" value="M20_ArgE_DapE-like"/>
    <property type="match status" value="1"/>
</dbReference>
<dbReference type="PANTHER" id="PTHR43808">
    <property type="entry name" value="ACETYLORNITHINE DEACETYLASE"/>
    <property type="match status" value="1"/>
</dbReference>
<dbReference type="InterPro" id="IPR036264">
    <property type="entry name" value="Bact_exopeptidase_dim_dom"/>
</dbReference>
<accession>A0A1E5KSG6</accession>
<gene>
    <name evidence="16" type="ORF">BCR26_06855</name>
</gene>
<evidence type="ECO:0000313" key="17">
    <source>
        <dbReference type="Proteomes" id="UP000095256"/>
    </source>
</evidence>
<dbReference type="Gene3D" id="3.40.630.10">
    <property type="entry name" value="Zn peptidases"/>
    <property type="match status" value="1"/>
</dbReference>
<dbReference type="Proteomes" id="UP000095256">
    <property type="component" value="Unassembled WGS sequence"/>
</dbReference>
<evidence type="ECO:0000259" key="15">
    <source>
        <dbReference type="Pfam" id="PF07687"/>
    </source>
</evidence>
<dbReference type="PROSITE" id="PS00758">
    <property type="entry name" value="ARGE_DAPE_CPG2_1"/>
    <property type="match status" value="1"/>
</dbReference>
<sequence length="383" mass="42436">MEKAEKITILKDLIAIPTVNGQEEKIADYIQKLFTKYNISSEKVLFSENRANLVAEIGNGNGKVLGLSGHMDVVDPGNLEEWNYPPFDPTIEDDKLYGRGSTDMKSGLAAMVIAMIELIEEKSTLNGTLKLLASVGEEIGELGAEQLTKKGYIDNLDALIVGEPTNLALVYTHKGSIDYTITSHGKAAHSSMPELGINAINNMVVCINAINSKMTEISKLYSDPETGQVTHNITIINGGVQVNSIPDKTVIQGNIRTIPAYGNERVRKDIQTIVDQLNQQKNFKLKLTFDYDKLPVKSNKNSFLVQIIQKVHHEKYSEDLPLEGIAATTDVAEYIKADKPFDFIILGPGEGTLAHQFNEYVEIQNFLDVIDMYKKIAQEYLNS</sequence>
<evidence type="ECO:0000256" key="14">
    <source>
        <dbReference type="ARBA" id="ARBA00051301"/>
    </source>
</evidence>
<evidence type="ECO:0000256" key="4">
    <source>
        <dbReference type="ARBA" id="ARBA00006247"/>
    </source>
</evidence>
<dbReference type="NCBIfam" id="TIGR01910">
    <property type="entry name" value="DapE-ArgE"/>
    <property type="match status" value="1"/>
</dbReference>
<comment type="caution">
    <text evidence="16">The sequence shown here is derived from an EMBL/GenBank/DDBJ whole genome shotgun (WGS) entry which is preliminary data.</text>
</comment>